<reference key="1">
    <citation type="submission" date="2009-07" db="EMBL/GenBank/DDBJ databases">
        <authorList>
            <person name="Genoscope - CEA"/>
        </authorList>
    </citation>
    <scope>NUCLEOTIDE SEQUENCE</scope>
    <source>
        <strain>3As</strain>
    </source>
</reference>
<dbReference type="KEGG" id="thi:THI_1984"/>
<keyword evidence="1" id="KW-0347">Helicase</keyword>
<gene>
    <name evidence="1" type="ordered locus">THI_1984</name>
    <name evidence="2" type="ORF">THICB1_20042</name>
</gene>
<dbReference type="Proteomes" id="UP000078599">
    <property type="component" value="Unassembled WGS sequence"/>
</dbReference>
<organism evidence="1 3">
    <name type="scientific">Thiomonas arsenitoxydans (strain DSM 22701 / CIP 110005 / 3As)</name>
    <dbReference type="NCBI Taxonomy" id="426114"/>
    <lineage>
        <taxon>Bacteria</taxon>
        <taxon>Pseudomonadati</taxon>
        <taxon>Pseudomonadota</taxon>
        <taxon>Betaproteobacteria</taxon>
        <taxon>Burkholderiales</taxon>
        <taxon>Thiomonas</taxon>
    </lineage>
</organism>
<accession>D6CTM7</accession>
<evidence type="ECO:0000313" key="3">
    <source>
        <dbReference type="Proteomes" id="UP000002372"/>
    </source>
</evidence>
<evidence type="ECO:0000313" key="4">
    <source>
        <dbReference type="Proteomes" id="UP000078599"/>
    </source>
</evidence>
<dbReference type="AlphaFoldDB" id="D6CTM7"/>
<reference evidence="1" key="3">
    <citation type="submission" date="2010-07" db="EMBL/GenBank/DDBJ databases">
        <authorList>
            <person name="Genoscope - CEA"/>
        </authorList>
    </citation>
    <scope>NUCLEOTIDE SEQUENCE</scope>
    <source>
        <strain evidence="1">3As</strain>
    </source>
</reference>
<dbReference type="EMBL" id="FP475956">
    <property type="protein sequence ID" value="CAZ88646.1"/>
    <property type="molecule type" value="Genomic_DNA"/>
</dbReference>
<reference evidence="2 4" key="4">
    <citation type="submission" date="2015-03" db="EMBL/GenBank/DDBJ databases">
        <authorList>
            <person name="Regsiter A."/>
            <person name="william w."/>
        </authorList>
    </citation>
    <scope>NUCLEOTIDE SEQUENCE [LARGE SCALE GENOMIC DNA]</scope>
    <source>
        <strain evidence="2 4">CB1</strain>
    </source>
</reference>
<proteinExistence type="predicted"/>
<name>D6CTM7_THIA3</name>
<keyword evidence="1" id="KW-0547">Nucleotide-binding</keyword>
<dbReference type="RefSeq" id="WP_013105965.1">
    <property type="nucleotide sequence ID" value="NC_014145.1"/>
</dbReference>
<dbReference type="EMBL" id="CTRI01000012">
    <property type="protein sequence ID" value="CQR32000.1"/>
    <property type="molecule type" value="Genomic_DNA"/>
</dbReference>
<sequence>MPSTTESQRKLRAAELQPVRDAMGAAMASYFEQHAAQIALLDEVREFNLSSRATGAQKRPMPEPLPPLGILATVGLGKGVGVTPVVSMAHSAGLPVVILVPTHQLAQEYAERLKPFGAVVYQGRREPSQSQPNEAPSDPGAHACYRLERVADAGDQNHRPAQGLCGKCPNGQAGVLQFVSRDQMRVQRATDFFKARGMDPAKTPPCQFLFRGLPDQLSA</sequence>
<protein>
    <submittedName>
        <fullName evidence="1">DNA or RNA helicases of superfamily II</fullName>
    </submittedName>
</protein>
<keyword evidence="1" id="KW-0378">Hydrolase</keyword>
<reference evidence="3" key="2">
    <citation type="journal article" date="2010" name="PLoS Genet.">
        <title>Structure, function, and evolution of the Thiomonas spp. genome.</title>
        <authorList>
            <person name="Arsene-Ploetze F."/>
            <person name="Koechler S."/>
            <person name="Marchal M."/>
            <person name="Coppee J.Y."/>
            <person name="Chandler M."/>
            <person name="Bonnefoy V."/>
            <person name="Brochier-Armanet C."/>
            <person name="Barakat M."/>
            <person name="Barbe V."/>
            <person name="Battaglia-Brunet F."/>
            <person name="Bruneel O."/>
            <person name="Bryan C.G."/>
            <person name="Cleiss-Arnold J."/>
            <person name="Cruveiller S."/>
            <person name="Erhardt M."/>
            <person name="Heinrich-Salmeron A."/>
            <person name="Hommais F."/>
            <person name="Joulian C."/>
            <person name="Krin E."/>
            <person name="Lieutaud A."/>
            <person name="Lievremont D."/>
            <person name="Michel C."/>
            <person name="Muller D."/>
            <person name="Ortet P."/>
            <person name="Proux C."/>
            <person name="Siguier P."/>
            <person name="Roche D."/>
            <person name="Rouy Z."/>
            <person name="Salvignol G."/>
            <person name="Slyemi D."/>
            <person name="Talla E."/>
            <person name="Weiss S."/>
            <person name="Weissenbach J."/>
            <person name="Medigue C."/>
            <person name="Bertin P.N."/>
        </authorList>
    </citation>
    <scope>NUCLEOTIDE SEQUENCE [LARGE SCALE GENOMIC DNA]</scope>
    <source>
        <strain evidence="3">DSM 22701 / CIP 110005 / 3As</strain>
    </source>
</reference>
<dbReference type="Proteomes" id="UP000002372">
    <property type="component" value="Chromosome"/>
</dbReference>
<keyword evidence="4" id="KW-1185">Reference proteome</keyword>
<dbReference type="GO" id="GO:0004386">
    <property type="term" value="F:helicase activity"/>
    <property type="evidence" value="ECO:0007669"/>
    <property type="project" value="UniProtKB-KW"/>
</dbReference>
<evidence type="ECO:0000313" key="2">
    <source>
        <dbReference type="EMBL" id="CQR32000.1"/>
    </source>
</evidence>
<dbReference type="HOGENOM" id="CLU_1260964_0_0_4"/>
<keyword evidence="1" id="KW-0067">ATP-binding</keyword>
<evidence type="ECO:0000313" key="1">
    <source>
        <dbReference type="EMBL" id="CAZ88646.1"/>
    </source>
</evidence>